<evidence type="ECO:0008006" key="9">
    <source>
        <dbReference type="Google" id="ProtNLM"/>
    </source>
</evidence>
<comment type="caution">
    <text evidence="7">The sequence shown here is derived from an EMBL/GenBank/DDBJ whole genome shotgun (WGS) entry which is preliminary data.</text>
</comment>
<dbReference type="SUPFAM" id="SSF51905">
    <property type="entry name" value="FAD/NAD(P)-binding domain"/>
    <property type="match status" value="1"/>
</dbReference>
<keyword evidence="8" id="KW-1185">Reference proteome</keyword>
<keyword evidence="3" id="KW-0274">FAD</keyword>
<sequence length="535" mass="60705">MQAKSIEDSAYDLILIGSGMGVLTVASLMAQLRGKRVLVLERHFKAGGFTHDFKRQQFHWDVGIHYIGQMNEGSLMRQLFDLVTQKGVQWNKMPEPFERFVYPELTFDLYGDPRRFQDDLIRVFPKEKRAIQQYFRDLQKAAAALFLHNIRINGNWIFKTIGHLGKLWSGIKLDLTTQEYFDKHFTNPQLKALLVSQWGDYGLPPSQSPFAVHATIAMHYLNGAYYPVGGAGKIGQSVKDIVEKNGGQFLLNREVTQILIEKGRAVGVKVRKVNASKVTKETYYAPVIVSNTGAATTYLKLIPANYPIPFREPLRQFVQKHSSITNVTLYLGLADDSRKLGFRGENHWIYENIDHNVTYKRRLHWIWDNQPPQSYLSFPSLKDPNATAHTAEIVAWVDYDAFTKWKTQTWLHRDTDYQQLKERISQALIQQIEKHYPGFANLVAYYELSTPLTNEHFTGHNKGGIYGLPAIPERFAPQNAAWTKAETPVFGLYLTGADLYMGGIVSAMLAGITTVSCLPDGISIPQAFATAAKQL</sequence>
<evidence type="ECO:0000256" key="4">
    <source>
        <dbReference type="ARBA" id="ARBA00022857"/>
    </source>
</evidence>
<keyword evidence="2" id="KW-0732">Signal</keyword>
<dbReference type="OrthoDB" id="9814556at2"/>
<keyword evidence="6" id="KW-1133">Transmembrane helix</keyword>
<evidence type="ECO:0000256" key="3">
    <source>
        <dbReference type="ARBA" id="ARBA00022827"/>
    </source>
</evidence>
<organism evidence="7 8">
    <name type="scientific">Dulcicalothrix desertica PCC 7102</name>
    <dbReference type="NCBI Taxonomy" id="232991"/>
    <lineage>
        <taxon>Bacteria</taxon>
        <taxon>Bacillati</taxon>
        <taxon>Cyanobacteriota</taxon>
        <taxon>Cyanophyceae</taxon>
        <taxon>Nostocales</taxon>
        <taxon>Calotrichaceae</taxon>
        <taxon>Dulcicalothrix</taxon>
    </lineage>
</organism>
<keyword evidence="6" id="KW-0812">Transmembrane</keyword>
<evidence type="ECO:0000313" key="8">
    <source>
        <dbReference type="Proteomes" id="UP000271624"/>
    </source>
</evidence>
<evidence type="ECO:0000256" key="1">
    <source>
        <dbReference type="ARBA" id="ARBA00022630"/>
    </source>
</evidence>
<keyword evidence="1" id="KW-0285">Flavoprotein</keyword>
<gene>
    <name evidence="7" type="ORF">DSM106972_083320</name>
</gene>
<dbReference type="InterPro" id="IPR036188">
    <property type="entry name" value="FAD/NAD-bd_sf"/>
</dbReference>
<evidence type="ECO:0000256" key="6">
    <source>
        <dbReference type="SAM" id="Phobius"/>
    </source>
</evidence>
<dbReference type="RefSeq" id="WP_127086363.1">
    <property type="nucleotide sequence ID" value="NZ_RSCL01000031.1"/>
</dbReference>
<dbReference type="Proteomes" id="UP000271624">
    <property type="component" value="Unassembled WGS sequence"/>
</dbReference>
<protein>
    <recommendedName>
        <fullName evidence="9">Phytoene dehydrogenase</fullName>
    </recommendedName>
</protein>
<keyword evidence="5" id="KW-0520">NAD</keyword>
<keyword evidence="4" id="KW-0521">NADP</keyword>
<keyword evidence="6" id="KW-0472">Membrane</keyword>
<dbReference type="EMBL" id="RSCL01000031">
    <property type="protein sequence ID" value="RUS97595.1"/>
    <property type="molecule type" value="Genomic_DNA"/>
</dbReference>
<name>A0A433UUS4_9CYAN</name>
<dbReference type="PANTHER" id="PTHR46091:SF3">
    <property type="entry name" value="AMINE OXIDASE DOMAIN-CONTAINING PROTEIN"/>
    <property type="match status" value="1"/>
</dbReference>
<feature type="transmembrane region" description="Helical" evidence="6">
    <location>
        <begin position="13"/>
        <end position="32"/>
    </location>
</feature>
<proteinExistence type="predicted"/>
<evidence type="ECO:0000313" key="7">
    <source>
        <dbReference type="EMBL" id="RUS97595.1"/>
    </source>
</evidence>
<evidence type="ECO:0000256" key="2">
    <source>
        <dbReference type="ARBA" id="ARBA00022729"/>
    </source>
</evidence>
<dbReference type="InterPro" id="IPR052206">
    <property type="entry name" value="Retinol_saturase"/>
</dbReference>
<accession>A0A433UUS4</accession>
<dbReference type="AlphaFoldDB" id="A0A433UUS4"/>
<evidence type="ECO:0000256" key="5">
    <source>
        <dbReference type="ARBA" id="ARBA00023027"/>
    </source>
</evidence>
<dbReference type="Pfam" id="PF13450">
    <property type="entry name" value="NAD_binding_8"/>
    <property type="match status" value="1"/>
</dbReference>
<reference evidence="7" key="2">
    <citation type="journal article" date="2019" name="Genome Biol. Evol.">
        <title>Day and night: Metabolic profiles and evolutionary relationships of six axenic non-marine cyanobacteria.</title>
        <authorList>
            <person name="Will S.E."/>
            <person name="Henke P."/>
            <person name="Boedeker C."/>
            <person name="Huang S."/>
            <person name="Brinkmann H."/>
            <person name="Rohde M."/>
            <person name="Jarek M."/>
            <person name="Friedl T."/>
            <person name="Seufert S."/>
            <person name="Schumacher M."/>
            <person name="Overmann J."/>
            <person name="Neumann-Schaal M."/>
            <person name="Petersen J."/>
        </authorList>
    </citation>
    <scope>NUCLEOTIDE SEQUENCE [LARGE SCALE GENOMIC DNA]</scope>
    <source>
        <strain evidence="7">PCC 7102</strain>
    </source>
</reference>
<dbReference type="PANTHER" id="PTHR46091">
    <property type="entry name" value="BLR7054 PROTEIN"/>
    <property type="match status" value="1"/>
</dbReference>
<reference evidence="7" key="1">
    <citation type="submission" date="2018-12" db="EMBL/GenBank/DDBJ databases">
        <authorList>
            <person name="Will S."/>
            <person name="Neumann-Schaal M."/>
            <person name="Henke P."/>
        </authorList>
    </citation>
    <scope>NUCLEOTIDE SEQUENCE</scope>
    <source>
        <strain evidence="7">PCC 7102</strain>
    </source>
</reference>
<dbReference type="Gene3D" id="3.50.50.60">
    <property type="entry name" value="FAD/NAD(P)-binding domain"/>
    <property type="match status" value="2"/>
</dbReference>